<dbReference type="PROSITE" id="PS51007">
    <property type="entry name" value="CYTC"/>
    <property type="match status" value="1"/>
</dbReference>
<keyword evidence="3 6" id="KW-0479">Metal-binding</keyword>
<dbReference type="Pfam" id="PF00034">
    <property type="entry name" value="Cytochrom_C"/>
    <property type="match status" value="1"/>
</dbReference>
<keyword evidence="2 6" id="KW-0349">Heme</keyword>
<dbReference type="InterPro" id="IPR036909">
    <property type="entry name" value="Cyt_c-like_dom_sf"/>
</dbReference>
<dbReference type="InterPro" id="IPR009056">
    <property type="entry name" value="Cyt_c-like_dom"/>
</dbReference>
<evidence type="ECO:0000256" key="5">
    <source>
        <dbReference type="ARBA" id="ARBA00023004"/>
    </source>
</evidence>
<accession>A0A2S4M5D5</accession>
<evidence type="ECO:0000256" key="4">
    <source>
        <dbReference type="ARBA" id="ARBA00022982"/>
    </source>
</evidence>
<dbReference type="GO" id="GO:0020037">
    <property type="term" value="F:heme binding"/>
    <property type="evidence" value="ECO:0007669"/>
    <property type="project" value="InterPro"/>
</dbReference>
<feature type="chain" id="PRO_5015517580" evidence="7">
    <location>
        <begin position="28"/>
        <end position="105"/>
    </location>
</feature>
<dbReference type="PANTHER" id="PTHR33751:SF9">
    <property type="entry name" value="CYTOCHROME C4"/>
    <property type="match status" value="1"/>
</dbReference>
<feature type="domain" description="Cytochrome c" evidence="8">
    <location>
        <begin position="8"/>
        <end position="103"/>
    </location>
</feature>
<evidence type="ECO:0000313" key="10">
    <source>
        <dbReference type="Proteomes" id="UP000236919"/>
    </source>
</evidence>
<dbReference type="PANTHER" id="PTHR33751">
    <property type="entry name" value="CBB3-TYPE CYTOCHROME C OXIDASE SUBUNIT FIXP"/>
    <property type="match status" value="1"/>
</dbReference>
<evidence type="ECO:0000313" key="9">
    <source>
        <dbReference type="EMBL" id="POR49923.1"/>
    </source>
</evidence>
<name>A0A2S4M5D5_9HYPH</name>
<dbReference type="Proteomes" id="UP000236919">
    <property type="component" value="Unassembled WGS sequence"/>
</dbReference>
<dbReference type="SUPFAM" id="SSF46626">
    <property type="entry name" value="Cytochrome c"/>
    <property type="match status" value="1"/>
</dbReference>
<evidence type="ECO:0000256" key="3">
    <source>
        <dbReference type="ARBA" id="ARBA00022723"/>
    </source>
</evidence>
<keyword evidence="5 6" id="KW-0408">Iron</keyword>
<evidence type="ECO:0000256" key="6">
    <source>
        <dbReference type="PROSITE-ProRule" id="PRU00433"/>
    </source>
</evidence>
<dbReference type="InterPro" id="IPR050597">
    <property type="entry name" value="Cytochrome_c_Oxidase_Subunit"/>
</dbReference>
<comment type="caution">
    <text evidence="9">The sequence shown here is derived from an EMBL/GenBank/DDBJ whole genome shotgun (WGS) entry which is preliminary data.</text>
</comment>
<proteinExistence type="predicted"/>
<dbReference type="GO" id="GO:0009055">
    <property type="term" value="F:electron transfer activity"/>
    <property type="evidence" value="ECO:0007669"/>
    <property type="project" value="InterPro"/>
</dbReference>
<keyword evidence="10" id="KW-1185">Reference proteome</keyword>
<organism evidence="9 10">
    <name type="scientific">Bosea psychrotolerans</name>
    <dbReference type="NCBI Taxonomy" id="1871628"/>
    <lineage>
        <taxon>Bacteria</taxon>
        <taxon>Pseudomonadati</taxon>
        <taxon>Pseudomonadota</taxon>
        <taxon>Alphaproteobacteria</taxon>
        <taxon>Hyphomicrobiales</taxon>
        <taxon>Boseaceae</taxon>
        <taxon>Bosea</taxon>
    </lineage>
</organism>
<dbReference type="GO" id="GO:0046872">
    <property type="term" value="F:metal ion binding"/>
    <property type="evidence" value="ECO:0007669"/>
    <property type="project" value="UniProtKB-KW"/>
</dbReference>
<dbReference type="AlphaFoldDB" id="A0A2S4M5D5"/>
<keyword evidence="7" id="KW-0732">Signal</keyword>
<gene>
    <name evidence="9" type="ORF">CYD53_11041</name>
</gene>
<keyword evidence="1" id="KW-0813">Transport</keyword>
<dbReference type="EMBL" id="PQFZ01000010">
    <property type="protein sequence ID" value="POR49923.1"/>
    <property type="molecule type" value="Genomic_DNA"/>
</dbReference>
<keyword evidence="4" id="KW-0249">Electron transport</keyword>
<evidence type="ECO:0000256" key="1">
    <source>
        <dbReference type="ARBA" id="ARBA00022448"/>
    </source>
</evidence>
<sequence>MPVLDWLPTGKFGLALALMLAASPVCAEPRASSVEGCAACHGQDGIARDSEVPHLAGQNERYLANQMLAFRSGKRTHKEMRFMARAMSLDEIAALAAYYAALPPR</sequence>
<dbReference type="OrthoDB" id="9808603at2"/>
<evidence type="ECO:0000256" key="2">
    <source>
        <dbReference type="ARBA" id="ARBA00022617"/>
    </source>
</evidence>
<evidence type="ECO:0000256" key="7">
    <source>
        <dbReference type="SAM" id="SignalP"/>
    </source>
</evidence>
<protein>
    <submittedName>
        <fullName evidence="9">Cytochrome c553</fullName>
    </submittedName>
</protein>
<feature type="signal peptide" evidence="7">
    <location>
        <begin position="1"/>
        <end position="27"/>
    </location>
</feature>
<reference evidence="9 10" key="1">
    <citation type="submission" date="2018-01" db="EMBL/GenBank/DDBJ databases">
        <title>Genomic Encyclopedia of Type Strains, Phase III (KMG-III): the genomes of soil and plant-associated and newly described type strains.</title>
        <authorList>
            <person name="Whitman W."/>
        </authorList>
    </citation>
    <scope>NUCLEOTIDE SEQUENCE [LARGE SCALE GENOMIC DNA]</scope>
    <source>
        <strain evidence="9 10">1131</strain>
    </source>
</reference>
<dbReference type="Gene3D" id="1.10.760.10">
    <property type="entry name" value="Cytochrome c-like domain"/>
    <property type="match status" value="1"/>
</dbReference>
<evidence type="ECO:0000259" key="8">
    <source>
        <dbReference type="PROSITE" id="PS51007"/>
    </source>
</evidence>
<dbReference type="RefSeq" id="WP_103719322.1">
    <property type="nucleotide sequence ID" value="NZ_PQFZ01000010.1"/>
</dbReference>